<dbReference type="GO" id="GO:0005829">
    <property type="term" value="C:cytosol"/>
    <property type="evidence" value="ECO:0007669"/>
    <property type="project" value="TreeGrafter"/>
</dbReference>
<dbReference type="GO" id="GO:0046912">
    <property type="term" value="F:acyltransferase activity, acyl groups converted into alkyl on transfer"/>
    <property type="evidence" value="ECO:0007669"/>
    <property type="project" value="InterPro"/>
</dbReference>
<feature type="non-terminal residue" evidence="3">
    <location>
        <position position="1"/>
    </location>
</feature>
<dbReference type="Gene3D" id="1.10.580.10">
    <property type="entry name" value="Citrate Synthase, domain 1"/>
    <property type="match status" value="1"/>
</dbReference>
<organism evidence="3">
    <name type="scientific">mine drainage metagenome</name>
    <dbReference type="NCBI Taxonomy" id="410659"/>
    <lineage>
        <taxon>unclassified sequences</taxon>
        <taxon>metagenomes</taxon>
        <taxon>ecological metagenomes</taxon>
    </lineage>
</organism>
<accession>T0YJ24</accession>
<dbReference type="InterPro" id="IPR036969">
    <property type="entry name" value="Citrate_synthase_sf"/>
</dbReference>
<dbReference type="SUPFAM" id="SSF48256">
    <property type="entry name" value="Citrate synthase"/>
    <property type="match status" value="1"/>
</dbReference>
<evidence type="ECO:0000313" key="3">
    <source>
        <dbReference type="EMBL" id="EQD33158.1"/>
    </source>
</evidence>
<dbReference type="InterPro" id="IPR016142">
    <property type="entry name" value="Citrate_synth-like_lrg_a-sub"/>
</dbReference>
<dbReference type="PANTHER" id="PTHR11739:SF4">
    <property type="entry name" value="CITRATE SYNTHASE, PEROXISOMAL"/>
    <property type="match status" value="1"/>
</dbReference>
<gene>
    <name evidence="3" type="ORF">B2A_13306</name>
</gene>
<dbReference type="PANTHER" id="PTHR11739">
    <property type="entry name" value="CITRATE SYNTHASE"/>
    <property type="match status" value="1"/>
</dbReference>
<protein>
    <submittedName>
        <fullName evidence="3">2-methylcitrate synthase/citrate synthase II</fullName>
    </submittedName>
</protein>
<comment type="caution">
    <text evidence="3">The sequence shown here is derived from an EMBL/GenBank/DDBJ whole genome shotgun (WGS) entry which is preliminary data.</text>
</comment>
<dbReference type="AlphaFoldDB" id="T0YJ24"/>
<dbReference type="GO" id="GO:0005975">
    <property type="term" value="P:carbohydrate metabolic process"/>
    <property type="evidence" value="ECO:0007669"/>
    <property type="project" value="TreeGrafter"/>
</dbReference>
<evidence type="ECO:0000256" key="1">
    <source>
        <dbReference type="ARBA" id="ARBA00010566"/>
    </source>
</evidence>
<name>T0YJ24_9ZZZZ</name>
<dbReference type="Pfam" id="PF00285">
    <property type="entry name" value="Citrate_synt"/>
    <property type="match status" value="1"/>
</dbReference>
<reference evidence="3" key="2">
    <citation type="journal article" date="2014" name="ISME J.">
        <title>Microbial stratification in low pH oxic and suboxic macroscopic growths along an acid mine drainage.</title>
        <authorList>
            <person name="Mendez-Garcia C."/>
            <person name="Mesa V."/>
            <person name="Sprenger R.R."/>
            <person name="Richter M."/>
            <person name="Diez M.S."/>
            <person name="Solano J."/>
            <person name="Bargiela R."/>
            <person name="Golyshina O.V."/>
            <person name="Manteca A."/>
            <person name="Ramos J.L."/>
            <person name="Gallego J.R."/>
            <person name="Llorente I."/>
            <person name="Martins Dos Santos V.A."/>
            <person name="Jensen O.N."/>
            <person name="Pelaez A.I."/>
            <person name="Sanchez J."/>
            <person name="Ferrer M."/>
        </authorList>
    </citation>
    <scope>NUCLEOTIDE SEQUENCE</scope>
</reference>
<reference evidence="3" key="1">
    <citation type="submission" date="2013-08" db="EMBL/GenBank/DDBJ databases">
        <authorList>
            <person name="Mendez C."/>
            <person name="Richter M."/>
            <person name="Ferrer M."/>
            <person name="Sanchez J."/>
        </authorList>
    </citation>
    <scope>NUCLEOTIDE SEQUENCE</scope>
</reference>
<dbReference type="InterPro" id="IPR002020">
    <property type="entry name" value="Citrate_synthase"/>
</dbReference>
<dbReference type="PRINTS" id="PR00143">
    <property type="entry name" value="CITRTSNTHASE"/>
</dbReference>
<proteinExistence type="inferred from homology"/>
<sequence>NIEELAESSTFDEVTYLLIYGKLPNKSDLANFKNKLNADNHFDDKLFRVLQDCTKGSHPMSALRTGVSYLGGMDKNSDKSDLASQESMGLKLMGKFPSLVAAINRAYLGHEMIKSNEPDYTVRFLEESFGKKPSEFEVKVFRTALILHADHGMNASTFASMVAISTLSDMYSAITAAISSLKGPLHGGANEQALELLERIGSPKNDRQDNTMK</sequence>
<keyword evidence="2" id="KW-0808">Transferase</keyword>
<evidence type="ECO:0000256" key="2">
    <source>
        <dbReference type="ARBA" id="ARBA00022679"/>
    </source>
</evidence>
<dbReference type="EMBL" id="AUZZ01009625">
    <property type="protein sequence ID" value="EQD33158.1"/>
    <property type="molecule type" value="Genomic_DNA"/>
</dbReference>
<dbReference type="GO" id="GO:0006099">
    <property type="term" value="P:tricarboxylic acid cycle"/>
    <property type="evidence" value="ECO:0007669"/>
    <property type="project" value="TreeGrafter"/>
</dbReference>
<comment type="similarity">
    <text evidence="1">Belongs to the citrate synthase family.</text>
</comment>